<dbReference type="Pfam" id="PF01395">
    <property type="entry name" value="PBP_GOBP"/>
    <property type="match status" value="1"/>
</dbReference>
<sequence>MKLELLIFTFCFISVKLQNPSGLAEIMAAHRICTSRTGISPALATGIISGRFPNDPILKQHLLCVNQQLGVQDQSGRIQTNRVSQLATNLSNSPSADISAIVSRCAVQKSTPQDTAFDLVKCMWQARRSGRLQ</sequence>
<protein>
    <submittedName>
        <fullName evidence="2">Odorant-binding protein 27</fullName>
    </submittedName>
</protein>
<evidence type="ECO:0000313" key="2">
    <source>
        <dbReference type="EMBL" id="APC94275.1"/>
    </source>
</evidence>
<accession>A0A1J0KKM5</accession>
<dbReference type="SUPFAM" id="SSF47565">
    <property type="entry name" value="Insect pheromone/odorant-binding proteins"/>
    <property type="match status" value="1"/>
</dbReference>
<dbReference type="Gene3D" id="1.10.238.20">
    <property type="entry name" value="Pheromone/general odorant binding protein domain"/>
    <property type="match status" value="1"/>
</dbReference>
<organism evidence="2">
    <name type="scientific">Pyrrhalta aenescens</name>
    <dbReference type="NCBI Taxonomy" id="281545"/>
    <lineage>
        <taxon>Eukaryota</taxon>
        <taxon>Metazoa</taxon>
        <taxon>Ecdysozoa</taxon>
        <taxon>Arthropoda</taxon>
        <taxon>Hexapoda</taxon>
        <taxon>Insecta</taxon>
        <taxon>Pterygota</taxon>
        <taxon>Neoptera</taxon>
        <taxon>Endopterygota</taxon>
        <taxon>Coleoptera</taxon>
        <taxon>Polyphaga</taxon>
        <taxon>Cucujiformia</taxon>
        <taxon>Chrysomeloidea</taxon>
        <taxon>Chrysomelidae</taxon>
        <taxon>Galerucinae</taxon>
        <taxon>Coelomerites</taxon>
        <taxon>Pyrrhalta</taxon>
    </lineage>
</organism>
<dbReference type="EMBL" id="KX298758">
    <property type="protein sequence ID" value="APC94275.1"/>
    <property type="molecule type" value="mRNA"/>
</dbReference>
<dbReference type="InterPro" id="IPR006170">
    <property type="entry name" value="PBP/GOBP"/>
</dbReference>
<dbReference type="AlphaFoldDB" id="A0A1J0KKM5"/>
<proteinExistence type="evidence at transcript level"/>
<feature type="signal peptide" evidence="1">
    <location>
        <begin position="1"/>
        <end position="17"/>
    </location>
</feature>
<keyword evidence="1" id="KW-0732">Signal</keyword>
<dbReference type="GO" id="GO:0005549">
    <property type="term" value="F:odorant binding"/>
    <property type="evidence" value="ECO:0007669"/>
    <property type="project" value="InterPro"/>
</dbReference>
<reference evidence="2" key="1">
    <citation type="journal article" date="2016" name="Insect Biochem. Mol. Biol.">
        <title>Comparative transcriptome analysis of chemosensory genes in two sister leaf beetles provides insights into chemosensory speciation.</title>
        <authorList>
            <person name="Zhang B."/>
            <person name="Zhang W."/>
            <person name="Nie R.E."/>
            <person name="Li W.Z."/>
            <person name="Segraves K.A."/>
            <person name="Yang X.K."/>
            <person name="Xue H.J."/>
        </authorList>
    </citation>
    <scope>NUCLEOTIDE SEQUENCE</scope>
</reference>
<dbReference type="InterPro" id="IPR036728">
    <property type="entry name" value="PBP_GOBP_sf"/>
</dbReference>
<feature type="chain" id="PRO_5013312026" evidence="1">
    <location>
        <begin position="18"/>
        <end position="133"/>
    </location>
</feature>
<dbReference type="CDD" id="cd23992">
    <property type="entry name" value="PBP_GOBP"/>
    <property type="match status" value="1"/>
</dbReference>
<name>A0A1J0KKM5_9CUCU</name>
<evidence type="ECO:0000256" key="1">
    <source>
        <dbReference type="SAM" id="SignalP"/>
    </source>
</evidence>
<dbReference type="SMART" id="SM00708">
    <property type="entry name" value="PhBP"/>
    <property type="match status" value="1"/>
</dbReference>